<accession>A0A1C3H365</accession>
<evidence type="ECO:0000256" key="3">
    <source>
        <dbReference type="ARBA" id="ARBA00022448"/>
    </source>
</evidence>
<evidence type="ECO:0000256" key="9">
    <source>
        <dbReference type="RuleBase" id="RU366001"/>
    </source>
</evidence>
<keyword evidence="6 9" id="KW-0764">Sulfate transport</keyword>
<dbReference type="NCBIfam" id="TIGR02139">
    <property type="entry name" value="permease_CysT"/>
    <property type="match status" value="1"/>
</dbReference>
<comment type="function">
    <text evidence="9">Part of the ABC transporter complex (TC 3.A.1.6.1) involved in sulfate/thiosulfate import.</text>
</comment>
<dbReference type="NCBIfam" id="TIGR00969">
    <property type="entry name" value="3a0106s02"/>
    <property type="match status" value="1"/>
</dbReference>
<dbReference type="InterPro" id="IPR005667">
    <property type="entry name" value="Sulph_transpt2"/>
</dbReference>
<comment type="subunit">
    <text evidence="2">The complex is composed of two ATP-binding proteins (CysA), two transmembrane proteins (CysT and CysW) and a solute-binding protein (CysP).</text>
</comment>
<protein>
    <recommendedName>
        <fullName evidence="9">Sulfate transport system permease protein CysT</fullName>
    </recommendedName>
</protein>
<dbReference type="GO" id="GO:0005886">
    <property type="term" value="C:plasma membrane"/>
    <property type="evidence" value="ECO:0007669"/>
    <property type="project" value="UniProtKB-SubCell"/>
</dbReference>
<dbReference type="EMBL" id="FKLO01000032">
    <property type="protein sequence ID" value="SAM60843.1"/>
    <property type="molecule type" value="Genomic_DNA"/>
</dbReference>
<dbReference type="RefSeq" id="WP_079539847.1">
    <property type="nucleotide sequence ID" value="NZ_FKLO01000032.1"/>
</dbReference>
<dbReference type="InterPro" id="IPR035906">
    <property type="entry name" value="MetI-like_sf"/>
</dbReference>
<evidence type="ECO:0000256" key="7">
    <source>
        <dbReference type="ARBA" id="ARBA00023136"/>
    </source>
</evidence>
<sequence>MTHPRRLQVLPGFGLSLGMSLLFVALILLLPLSGLALNLAQLSLADYWAIISDGQTLAALRVTAWAAAWASLFNALFGLLLAWVLSRYRFPGRVFIDALVDLPFALPTAVAGIALATLFAADGWLGQPLAALGIAIAYKPAGIVVAMIFTSIPFVVRAVQPVLEALPPAVEEAAATLGARPPQIFTRVILPQLMPALASGVVLSFARSLGEFGAVIFIAGNQPYVSKVVSLLIFERLQEFDLPAAAAIASLMLAASLLLLLLVNIWQGHFLRRFGRNA</sequence>
<dbReference type="Pfam" id="PF00528">
    <property type="entry name" value="BPD_transp_1"/>
    <property type="match status" value="1"/>
</dbReference>
<proteinExistence type="inferred from homology"/>
<keyword evidence="5 9" id="KW-1133">Transmembrane helix</keyword>
<reference evidence="12" key="1">
    <citation type="submission" date="2016-04" db="EMBL/GenBank/DDBJ databases">
        <authorList>
            <person name="Tagini F."/>
        </authorList>
    </citation>
    <scope>NUCLEOTIDE SEQUENCE [LARGE SCALE GENOMIC DNA]</scope>
    <source>
        <strain evidence="12">CHUV0807</strain>
    </source>
</reference>
<evidence type="ECO:0000313" key="12">
    <source>
        <dbReference type="Proteomes" id="UP000190837"/>
    </source>
</evidence>
<name>A0A1C3H365_9GAMM</name>
<dbReference type="PANTHER" id="PTHR30406:SF10">
    <property type="entry name" value="SULFATE TRANSPORT SYSTEM PERMEASE PROTEIN CYST"/>
    <property type="match status" value="1"/>
</dbReference>
<comment type="caution">
    <text evidence="9">Lacks conserved residue(s) required for the propagation of feature annotation.</text>
</comment>
<evidence type="ECO:0000256" key="1">
    <source>
        <dbReference type="ARBA" id="ARBA00004651"/>
    </source>
</evidence>
<dbReference type="SUPFAM" id="SSF161098">
    <property type="entry name" value="MetI-like"/>
    <property type="match status" value="1"/>
</dbReference>
<gene>
    <name evidence="11" type="ORF">CHUV0807_0772</name>
</gene>
<feature type="transmembrane region" description="Helical" evidence="9">
    <location>
        <begin position="132"/>
        <end position="156"/>
    </location>
</feature>
<feature type="transmembrane region" description="Helical" evidence="9">
    <location>
        <begin position="64"/>
        <end position="86"/>
    </location>
</feature>
<evidence type="ECO:0000256" key="5">
    <source>
        <dbReference type="ARBA" id="ARBA00022989"/>
    </source>
</evidence>
<dbReference type="FunFam" id="1.10.3720.10:FF:000004">
    <property type="entry name" value="Sulfate transport system permease protein CysT"/>
    <property type="match status" value="1"/>
</dbReference>
<dbReference type="GO" id="GO:0015419">
    <property type="term" value="F:ABC-type sulfate transporter activity"/>
    <property type="evidence" value="ECO:0007669"/>
    <property type="project" value="UniProtKB-UniRule"/>
</dbReference>
<feature type="domain" description="ABC transmembrane type-1" evidence="10">
    <location>
        <begin position="60"/>
        <end position="263"/>
    </location>
</feature>
<dbReference type="PANTHER" id="PTHR30406">
    <property type="entry name" value="SULFATE TRANSPORT SYSTEM PERMEASE PROTEIN"/>
    <property type="match status" value="1"/>
</dbReference>
<evidence type="ECO:0000256" key="8">
    <source>
        <dbReference type="ARBA" id="ARBA00025323"/>
    </source>
</evidence>
<feature type="transmembrane region" description="Helical" evidence="9">
    <location>
        <begin position="21"/>
        <end position="44"/>
    </location>
</feature>
<keyword evidence="4 9" id="KW-0812">Transmembrane</keyword>
<feature type="transmembrane region" description="Helical" evidence="9">
    <location>
        <begin position="98"/>
        <end position="120"/>
    </location>
</feature>
<comment type="similarity">
    <text evidence="9">Belongs to the binding-protein-dependent transport system permease family. CysTW subfamily.</text>
</comment>
<dbReference type="AlphaFoldDB" id="A0A1C3H365"/>
<feature type="transmembrane region" description="Helical" evidence="9">
    <location>
        <begin position="240"/>
        <end position="266"/>
    </location>
</feature>
<dbReference type="PROSITE" id="PS50928">
    <property type="entry name" value="ABC_TM1"/>
    <property type="match status" value="1"/>
</dbReference>
<comment type="function">
    <text evidence="8">Part of the ABC transporter complex CysAWTP (TC 3.A.1.6.1) involved in sulfate/thiosulfate import. Probably responsible for the translocation of the substrate across the membrane.</text>
</comment>
<dbReference type="InterPro" id="IPR000515">
    <property type="entry name" value="MetI-like"/>
</dbReference>
<dbReference type="InterPro" id="IPR011865">
    <property type="entry name" value="CysT_permease"/>
</dbReference>
<evidence type="ECO:0000256" key="6">
    <source>
        <dbReference type="ARBA" id="ARBA00023032"/>
    </source>
</evidence>
<dbReference type="CDD" id="cd06261">
    <property type="entry name" value="TM_PBP2"/>
    <property type="match status" value="1"/>
</dbReference>
<evidence type="ECO:0000256" key="4">
    <source>
        <dbReference type="ARBA" id="ARBA00022692"/>
    </source>
</evidence>
<dbReference type="Gene3D" id="1.10.3720.10">
    <property type="entry name" value="MetI-like"/>
    <property type="match status" value="1"/>
</dbReference>
<keyword evidence="3 9" id="KW-0813">Transport</keyword>
<keyword evidence="7 9" id="KW-0472">Membrane</keyword>
<dbReference type="Proteomes" id="UP000190837">
    <property type="component" value="Unassembled WGS sequence"/>
</dbReference>
<evidence type="ECO:0000313" key="11">
    <source>
        <dbReference type="EMBL" id="SAM60843.1"/>
    </source>
</evidence>
<evidence type="ECO:0000259" key="10">
    <source>
        <dbReference type="PROSITE" id="PS50928"/>
    </source>
</evidence>
<evidence type="ECO:0000256" key="2">
    <source>
        <dbReference type="ARBA" id="ARBA00011779"/>
    </source>
</evidence>
<comment type="subcellular location">
    <subcellularLocation>
        <location evidence="1">Cell membrane</location>
        <topology evidence="1">Multi-pass membrane protein</topology>
    </subcellularLocation>
</comment>
<organism evidence="11 12">
    <name type="scientific">Cardiobacterium hominis</name>
    <dbReference type="NCBI Taxonomy" id="2718"/>
    <lineage>
        <taxon>Bacteria</taxon>
        <taxon>Pseudomonadati</taxon>
        <taxon>Pseudomonadota</taxon>
        <taxon>Gammaproteobacteria</taxon>
        <taxon>Cardiobacteriales</taxon>
        <taxon>Cardiobacteriaceae</taxon>
        <taxon>Cardiobacterium</taxon>
    </lineage>
</organism>